<evidence type="ECO:0000313" key="2">
    <source>
        <dbReference type="Proteomes" id="UP001219901"/>
    </source>
</evidence>
<proteinExistence type="predicted"/>
<dbReference type="RefSeq" id="WP_342827178.1">
    <property type="nucleotide sequence ID" value="NZ_CP046147.1"/>
</dbReference>
<gene>
    <name evidence="1" type="ORF">GKO48_03475</name>
</gene>
<dbReference type="Proteomes" id="UP001219901">
    <property type="component" value="Chromosome"/>
</dbReference>
<protein>
    <submittedName>
        <fullName evidence="1">Uncharacterized protein</fullName>
    </submittedName>
</protein>
<keyword evidence="2" id="KW-1185">Reference proteome</keyword>
<reference evidence="2" key="2">
    <citation type="submission" date="2023-06" db="EMBL/GenBank/DDBJ databases">
        <title>Pangenomics reveal diversification of enzyme families and niche specialization in globally abundant SAR202 bacteria.</title>
        <authorList>
            <person name="Saw J.H.W."/>
        </authorList>
    </citation>
    <scope>NUCLEOTIDE SEQUENCE [LARGE SCALE GENOMIC DNA]</scope>
    <source>
        <strain evidence="2">JH1073</strain>
    </source>
</reference>
<dbReference type="AlphaFoldDB" id="A0AAJ5ZGW0"/>
<dbReference type="EMBL" id="CP046147">
    <property type="protein sequence ID" value="WFG38702.1"/>
    <property type="molecule type" value="Genomic_DNA"/>
</dbReference>
<sequence length="309" mass="36122">MQKYTNSQIVEVSEDDSEYVSVPTVKQTAIKLAKEGRGRGTKIRHLLVEKFGEGNVPSLGTLNGWIKPIPNTNLKKGDKRTKETVGYLDLAYDPKNPLPELQITDEHKSYINRIGLVKKFIFRSDKAVNQLSNREAKHAKRTFLEFQDPYGERVDLIAQWAVVHELSERETYDDFTHDIEEFFTYAPWKKRINQDLYRVAKKNKEIERYVQFRFISPRIEAPTVERITNEYKLFVGMHSHLGLPYFISFISGDRIFHLDRNHPQLMELVESHKEEWKLDCDWRKHVGDRLEGAPVKPIHVGQAKEQSND</sequence>
<evidence type="ECO:0000313" key="1">
    <source>
        <dbReference type="EMBL" id="WFG38702.1"/>
    </source>
</evidence>
<accession>A0AAJ5ZGW0</accession>
<reference evidence="1 2" key="1">
    <citation type="submission" date="2019-11" db="EMBL/GenBank/DDBJ databases">
        <authorList>
            <person name="Cho J.-C."/>
        </authorList>
    </citation>
    <scope>NUCLEOTIDE SEQUENCE [LARGE SCALE GENOMIC DNA]</scope>
    <source>
        <strain evidence="1 2">JH1073</strain>
    </source>
</reference>
<name>A0AAJ5ZGW0_9CHLR</name>
<organism evidence="1 2">
    <name type="scientific">Candidatus Lucifugimonas marina</name>
    <dbReference type="NCBI Taxonomy" id="3038979"/>
    <lineage>
        <taxon>Bacteria</taxon>
        <taxon>Bacillati</taxon>
        <taxon>Chloroflexota</taxon>
        <taxon>Dehalococcoidia</taxon>
        <taxon>SAR202 cluster</taxon>
        <taxon>Candidatus Lucifugimonadales</taxon>
        <taxon>Candidatus Lucifugimonadaceae</taxon>
        <taxon>Candidatus Lucifugimonas</taxon>
    </lineage>
</organism>